<dbReference type="GO" id="GO:0005675">
    <property type="term" value="C:transcription factor TFIIH holo complex"/>
    <property type="evidence" value="ECO:0007669"/>
    <property type="project" value="TreeGrafter"/>
</dbReference>
<feature type="compositionally biased region" description="Basic and acidic residues" evidence="9">
    <location>
        <begin position="72"/>
        <end position="84"/>
    </location>
</feature>
<sequence length="99" mass="11237">MAGKVKSMKGILVECDEPTMEIITRLNSERNFIIQKLDDCHVLCNENVTEFLQQEVEREVENCTYASPAAQEARERLLKKRDAEQPQPPPQAPPANGKK</sequence>
<comment type="function">
    <text evidence="8">In NER, TFIIH acts by opening DNA around the lesion to allow the excision of the damaged oligonucleotide and its replacement by a new DNA fragment. In transcription, TFIIH has an essential role in transcription initiation. When the pre-initiation complex (PIC) has been established, TFIIH is required for promoter opening and promoter escape.</text>
</comment>
<keyword evidence="11" id="KW-1185">Reference proteome</keyword>
<keyword evidence="5 8" id="KW-0804">Transcription</keyword>
<proteinExistence type="inferred from homology"/>
<dbReference type="Gene3D" id="3.30.70.1220">
    <property type="entry name" value="TFB5-like"/>
    <property type="match status" value="1"/>
</dbReference>
<evidence type="ECO:0000256" key="2">
    <source>
        <dbReference type="ARBA" id="ARBA00007470"/>
    </source>
</evidence>
<keyword evidence="7 8" id="KW-0539">Nucleus</keyword>
<keyword evidence="6 8" id="KW-0234">DNA repair</keyword>
<dbReference type="PANTHER" id="PTHR28580">
    <property type="entry name" value="GENERAL TRANSCRIPTION FACTOR IIH SUBUNIT 5"/>
    <property type="match status" value="1"/>
</dbReference>
<dbReference type="OrthoDB" id="354at2759"/>
<dbReference type="InterPro" id="IPR009400">
    <property type="entry name" value="TFIIH_TTDA/Tfb5"/>
</dbReference>
<keyword evidence="4 8" id="KW-0805">Transcription regulation</keyword>
<evidence type="ECO:0000256" key="8">
    <source>
        <dbReference type="RuleBase" id="RU368032"/>
    </source>
</evidence>
<evidence type="ECO:0000256" key="6">
    <source>
        <dbReference type="ARBA" id="ARBA00023204"/>
    </source>
</evidence>
<comment type="similarity">
    <text evidence="2 8">Belongs to the TFB5 family.</text>
</comment>
<dbReference type="STRING" id="1169540.A0A0G4EGW6"/>
<dbReference type="VEuPathDB" id="CryptoDB:Vbra_11684"/>
<dbReference type="EMBL" id="CDMY01000226">
    <property type="protein sequence ID" value="CEL94750.1"/>
    <property type="molecule type" value="Genomic_DNA"/>
</dbReference>
<gene>
    <name evidence="10" type="ORF">Vbra_11684</name>
</gene>
<dbReference type="Pfam" id="PF06331">
    <property type="entry name" value="Tfb5"/>
    <property type="match status" value="1"/>
</dbReference>
<name>A0A0G4EGW6_VITBC</name>
<comment type="subunit">
    <text evidence="8">Component of the 7-subunit TFIIH core complex.</text>
</comment>
<evidence type="ECO:0000256" key="1">
    <source>
        <dbReference type="ARBA" id="ARBA00004123"/>
    </source>
</evidence>
<organism evidence="10 11">
    <name type="scientific">Vitrella brassicaformis (strain CCMP3155)</name>
    <dbReference type="NCBI Taxonomy" id="1169540"/>
    <lineage>
        <taxon>Eukaryota</taxon>
        <taxon>Sar</taxon>
        <taxon>Alveolata</taxon>
        <taxon>Colpodellida</taxon>
        <taxon>Vitrellaceae</taxon>
        <taxon>Vitrella</taxon>
    </lineage>
</organism>
<dbReference type="GO" id="GO:0006367">
    <property type="term" value="P:transcription initiation at RNA polymerase II promoter"/>
    <property type="evidence" value="ECO:0007669"/>
    <property type="project" value="UniProtKB-UniRule"/>
</dbReference>
<reference evidence="10 11" key="1">
    <citation type="submission" date="2014-11" db="EMBL/GenBank/DDBJ databases">
        <authorList>
            <person name="Zhu J."/>
            <person name="Qi W."/>
            <person name="Song R."/>
        </authorList>
    </citation>
    <scope>NUCLEOTIDE SEQUENCE [LARGE SCALE GENOMIC DNA]</scope>
</reference>
<evidence type="ECO:0000256" key="7">
    <source>
        <dbReference type="ARBA" id="ARBA00023242"/>
    </source>
</evidence>
<evidence type="ECO:0000256" key="4">
    <source>
        <dbReference type="ARBA" id="ARBA00023015"/>
    </source>
</evidence>
<dbReference type="InterPro" id="IPR035935">
    <property type="entry name" value="TFB5-like_sf"/>
</dbReference>
<evidence type="ECO:0000313" key="10">
    <source>
        <dbReference type="EMBL" id="CEL94750.1"/>
    </source>
</evidence>
<dbReference type="AlphaFoldDB" id="A0A0G4EGW6"/>
<keyword evidence="3 8" id="KW-0227">DNA damage</keyword>
<comment type="subcellular location">
    <subcellularLocation>
        <location evidence="1 8">Nucleus</location>
    </subcellularLocation>
</comment>
<dbReference type="SMART" id="SM01395">
    <property type="entry name" value="Tbf5"/>
    <property type="match status" value="1"/>
</dbReference>
<dbReference type="FunCoup" id="A0A0G4EGW6">
    <property type="interactions" value="35"/>
</dbReference>
<evidence type="ECO:0000256" key="5">
    <source>
        <dbReference type="ARBA" id="ARBA00023163"/>
    </source>
</evidence>
<dbReference type="GO" id="GO:0006294">
    <property type="term" value="P:nucleotide-excision repair, preincision complex assembly"/>
    <property type="evidence" value="ECO:0007669"/>
    <property type="project" value="TreeGrafter"/>
</dbReference>
<protein>
    <recommendedName>
        <fullName evidence="8">General transcription and DNA repair factor IIH subunit TFB5</fullName>
    </recommendedName>
</protein>
<dbReference type="SUPFAM" id="SSF142897">
    <property type="entry name" value="TFB5-like"/>
    <property type="match status" value="1"/>
</dbReference>
<evidence type="ECO:0000256" key="3">
    <source>
        <dbReference type="ARBA" id="ARBA00022763"/>
    </source>
</evidence>
<dbReference type="GO" id="GO:0000439">
    <property type="term" value="C:transcription factor TFIIH core complex"/>
    <property type="evidence" value="ECO:0007669"/>
    <property type="project" value="UniProtKB-UniRule"/>
</dbReference>
<dbReference type="PANTHER" id="PTHR28580:SF1">
    <property type="entry name" value="GENERAL TRANSCRIPTION FACTOR IIH SUBUNIT 5"/>
    <property type="match status" value="1"/>
</dbReference>
<dbReference type="Proteomes" id="UP000041254">
    <property type="component" value="Unassembled WGS sequence"/>
</dbReference>
<feature type="region of interest" description="Disordered" evidence="9">
    <location>
        <begin position="71"/>
        <end position="99"/>
    </location>
</feature>
<dbReference type="InParanoid" id="A0A0G4EGW6"/>
<evidence type="ECO:0000313" key="11">
    <source>
        <dbReference type="Proteomes" id="UP000041254"/>
    </source>
</evidence>
<accession>A0A0G4EGW6</accession>
<evidence type="ECO:0000256" key="9">
    <source>
        <dbReference type="SAM" id="MobiDB-lite"/>
    </source>
</evidence>